<accession>A0A1H5YTD6</accession>
<dbReference type="OrthoDB" id="8593648at2"/>
<sequence length="208" mass="23049">MSFNTIARKVRDAELPHGLRVARLRSCVQLYRPIGFHATLSLLEAKAGRFSRDEGALLRALGVLEASRAAWHAELRAFDEARSAAKGQGERRPRQAERNPYRELWWSGAPREGALHALTFLVRRRWVPMTAGDPVAGDLERCVAACLASGGPLGPEQHHLLADCVRRLRERQTPAAWADDTAAFFRTQDLLRVARHVEIAAAECVSGA</sequence>
<evidence type="ECO:0000313" key="1">
    <source>
        <dbReference type="EMBL" id="SEG26576.1"/>
    </source>
</evidence>
<dbReference type="EMBL" id="FNVU01000004">
    <property type="protein sequence ID" value="SEG26576.1"/>
    <property type="molecule type" value="Genomic_DNA"/>
</dbReference>
<keyword evidence="2" id="KW-1185">Reference proteome</keyword>
<dbReference type="AlphaFoldDB" id="A0A1H5YTD6"/>
<proteinExistence type="predicted"/>
<name>A0A1H5YTD6_9ACTN</name>
<gene>
    <name evidence="1" type="ORF">SAMN05216223_104109</name>
</gene>
<organism evidence="1 2">
    <name type="scientific">Actinacidiphila yanglinensis</name>
    <dbReference type="NCBI Taxonomy" id="310779"/>
    <lineage>
        <taxon>Bacteria</taxon>
        <taxon>Bacillati</taxon>
        <taxon>Actinomycetota</taxon>
        <taxon>Actinomycetes</taxon>
        <taxon>Kitasatosporales</taxon>
        <taxon>Streptomycetaceae</taxon>
        <taxon>Actinacidiphila</taxon>
    </lineage>
</organism>
<evidence type="ECO:0000313" key="2">
    <source>
        <dbReference type="Proteomes" id="UP000236754"/>
    </source>
</evidence>
<dbReference type="RefSeq" id="WP_103885414.1">
    <property type="nucleotide sequence ID" value="NZ_FNVU01000004.1"/>
</dbReference>
<dbReference type="Proteomes" id="UP000236754">
    <property type="component" value="Unassembled WGS sequence"/>
</dbReference>
<protein>
    <submittedName>
        <fullName evidence="1">Uncharacterized protein</fullName>
    </submittedName>
</protein>
<reference evidence="1 2" key="1">
    <citation type="submission" date="2016-10" db="EMBL/GenBank/DDBJ databases">
        <authorList>
            <person name="de Groot N.N."/>
        </authorList>
    </citation>
    <scope>NUCLEOTIDE SEQUENCE [LARGE SCALE GENOMIC DNA]</scope>
    <source>
        <strain evidence="1 2">CGMCC 4.2023</strain>
    </source>
</reference>